<dbReference type="RefSeq" id="WP_145464537.1">
    <property type="nucleotide sequence ID" value="NZ_VNHC01000002.1"/>
</dbReference>
<protein>
    <submittedName>
        <fullName evidence="1">Uncharacterized protein</fullName>
    </submittedName>
</protein>
<evidence type="ECO:0000313" key="2">
    <source>
        <dbReference type="Proteomes" id="UP000320012"/>
    </source>
</evidence>
<organism evidence="1 2">
    <name type="scientific">Weissella cibaria</name>
    <dbReference type="NCBI Taxonomy" id="137591"/>
    <lineage>
        <taxon>Bacteria</taxon>
        <taxon>Bacillati</taxon>
        <taxon>Bacillota</taxon>
        <taxon>Bacilli</taxon>
        <taxon>Lactobacillales</taxon>
        <taxon>Lactobacillaceae</taxon>
        <taxon>Weissella</taxon>
    </lineage>
</organism>
<reference evidence="1 2" key="1">
    <citation type="submission" date="2019-07" db="EMBL/GenBank/DDBJ databases">
        <title>Genome sequence of Weissella cibaria GK1.</title>
        <authorList>
            <person name="Choi H.-J."/>
        </authorList>
    </citation>
    <scope>NUCLEOTIDE SEQUENCE [LARGE SCALE GENOMIC DNA]</scope>
    <source>
        <strain evidence="1 2">GK1</strain>
    </source>
</reference>
<dbReference type="Proteomes" id="UP000320012">
    <property type="component" value="Unassembled WGS sequence"/>
</dbReference>
<dbReference type="AlphaFoldDB" id="A0A9Q8JJ93"/>
<name>A0A9Q8JJ93_9LACO</name>
<evidence type="ECO:0000313" key="1">
    <source>
        <dbReference type="EMBL" id="TVV28291.1"/>
    </source>
</evidence>
<accession>A0A9Q8JJ93</accession>
<comment type="caution">
    <text evidence="1">The sequence shown here is derived from an EMBL/GenBank/DDBJ whole genome shotgun (WGS) entry which is preliminary data.</text>
</comment>
<gene>
    <name evidence="1" type="ORF">FO435_10570</name>
</gene>
<proteinExistence type="predicted"/>
<dbReference type="EMBL" id="VNHC01000002">
    <property type="protein sequence ID" value="TVV28291.1"/>
    <property type="molecule type" value="Genomic_DNA"/>
</dbReference>
<sequence length="72" mass="8558">MKLLEDNVRNVLLDMEEHMELHDDWTNEDIMDASRRTKISIYDYVYTIDSLLDDGLVILLENVKQQWTVTSI</sequence>